<dbReference type="eggNOG" id="COG1349">
    <property type="taxonomic scope" value="Bacteria"/>
</dbReference>
<proteinExistence type="predicted"/>
<organism evidence="5 6">
    <name type="scientific">Amycolatopsis methanolica 239</name>
    <dbReference type="NCBI Taxonomy" id="1068978"/>
    <lineage>
        <taxon>Bacteria</taxon>
        <taxon>Bacillati</taxon>
        <taxon>Actinomycetota</taxon>
        <taxon>Actinomycetes</taxon>
        <taxon>Pseudonocardiales</taxon>
        <taxon>Pseudonocardiaceae</taxon>
        <taxon>Amycolatopsis</taxon>
        <taxon>Amycolatopsis methanolica group</taxon>
    </lineage>
</organism>
<dbReference type="Pfam" id="PF08220">
    <property type="entry name" value="HTH_DeoR"/>
    <property type="match status" value="1"/>
</dbReference>
<dbReference type="SUPFAM" id="SSF100950">
    <property type="entry name" value="NagB/RpiA/CoA transferase-like"/>
    <property type="match status" value="1"/>
</dbReference>
<dbReference type="Pfam" id="PF00455">
    <property type="entry name" value="DeoRC"/>
    <property type="match status" value="1"/>
</dbReference>
<dbReference type="PRINTS" id="PR00037">
    <property type="entry name" value="HTHLACR"/>
</dbReference>
<reference evidence="5 6" key="1">
    <citation type="submission" date="2014-07" db="EMBL/GenBank/DDBJ databases">
        <title>Whole Genome Sequence of the Amycolatopsis methanolica 239.</title>
        <authorList>
            <person name="Tang B."/>
        </authorList>
    </citation>
    <scope>NUCLEOTIDE SEQUENCE [LARGE SCALE GENOMIC DNA]</scope>
    <source>
        <strain evidence="5 6">239</strain>
    </source>
</reference>
<sequence>MDRHERLNTLLEMIGQQGRIEVDQAAAKLSVSPATIRRDLDHLAGRQLLTRARGGAVAANVAYNLPGRNHADRHSVEKRRIAEAAARLVDRGMVIGFNGGTTTTEVSRAIASRPDFNDRGSSPVLTVVTNAVNIAHELTVRQSIRLVSTGGVARPQSFELTGHLAGMVLEEVSLDLTFIGVDAVDPLRGAYAHHESEAAINKLLAHRAKKVVVVTDSSKLGAYAFARICPTLDIDLLITDTAAEPSLVSAFELEGVRVTLV</sequence>
<dbReference type="RefSeq" id="WP_017984378.1">
    <property type="nucleotide sequence ID" value="NZ_AQUL01000001.1"/>
</dbReference>
<dbReference type="STRING" id="1068978.AMETH_5446"/>
<keyword evidence="6" id="KW-1185">Reference proteome</keyword>
<dbReference type="GO" id="GO:0003677">
    <property type="term" value="F:DNA binding"/>
    <property type="evidence" value="ECO:0007669"/>
    <property type="project" value="UniProtKB-KW"/>
</dbReference>
<dbReference type="SMART" id="SM01134">
    <property type="entry name" value="DeoRC"/>
    <property type="match status" value="1"/>
</dbReference>
<dbReference type="EMBL" id="CP009110">
    <property type="protein sequence ID" value="AIJ25538.1"/>
    <property type="molecule type" value="Genomic_DNA"/>
</dbReference>
<keyword evidence="3" id="KW-0804">Transcription</keyword>
<protein>
    <submittedName>
        <fullName evidence="5">DeoR family transcriptional regulator</fullName>
    </submittedName>
</protein>
<dbReference type="InterPro" id="IPR037171">
    <property type="entry name" value="NagB/RpiA_transferase-like"/>
</dbReference>
<dbReference type="InterPro" id="IPR014036">
    <property type="entry name" value="DeoR-like_C"/>
</dbReference>
<dbReference type="SMART" id="SM00420">
    <property type="entry name" value="HTH_DEOR"/>
    <property type="match status" value="1"/>
</dbReference>
<name>A0A076MXY9_AMYME</name>
<dbReference type="InterPro" id="IPR018356">
    <property type="entry name" value="Tscrpt_reg_HTH_DeoR_CS"/>
</dbReference>
<dbReference type="GO" id="GO:0003700">
    <property type="term" value="F:DNA-binding transcription factor activity"/>
    <property type="evidence" value="ECO:0007669"/>
    <property type="project" value="InterPro"/>
</dbReference>
<evidence type="ECO:0000259" key="4">
    <source>
        <dbReference type="PROSITE" id="PS51000"/>
    </source>
</evidence>
<feature type="domain" description="HTH deoR-type" evidence="4">
    <location>
        <begin position="3"/>
        <end position="58"/>
    </location>
</feature>
<dbReference type="PROSITE" id="PS51000">
    <property type="entry name" value="HTH_DEOR_2"/>
    <property type="match status" value="1"/>
</dbReference>
<dbReference type="AlphaFoldDB" id="A0A076MXY9"/>
<dbReference type="Gene3D" id="3.40.50.1360">
    <property type="match status" value="1"/>
</dbReference>
<dbReference type="InterPro" id="IPR001034">
    <property type="entry name" value="DeoR_HTH"/>
</dbReference>
<accession>A0A076MXY9</accession>
<evidence type="ECO:0000256" key="3">
    <source>
        <dbReference type="ARBA" id="ARBA00023163"/>
    </source>
</evidence>
<dbReference type="OrthoDB" id="7688673at2"/>
<dbReference type="PANTHER" id="PTHR30363:SF44">
    <property type="entry name" value="AGA OPERON TRANSCRIPTIONAL REPRESSOR-RELATED"/>
    <property type="match status" value="1"/>
</dbReference>
<keyword evidence="1" id="KW-0805">Transcription regulation</keyword>
<evidence type="ECO:0000313" key="6">
    <source>
        <dbReference type="Proteomes" id="UP000062973"/>
    </source>
</evidence>
<dbReference type="HOGENOM" id="CLU_060699_0_1_11"/>
<dbReference type="SUPFAM" id="SSF46785">
    <property type="entry name" value="Winged helix' DNA-binding domain"/>
    <property type="match status" value="1"/>
</dbReference>
<evidence type="ECO:0000256" key="1">
    <source>
        <dbReference type="ARBA" id="ARBA00023015"/>
    </source>
</evidence>
<dbReference type="PANTHER" id="PTHR30363">
    <property type="entry name" value="HTH-TYPE TRANSCRIPTIONAL REGULATOR SRLR-RELATED"/>
    <property type="match status" value="1"/>
</dbReference>
<evidence type="ECO:0000313" key="5">
    <source>
        <dbReference type="EMBL" id="AIJ25538.1"/>
    </source>
</evidence>
<evidence type="ECO:0000256" key="2">
    <source>
        <dbReference type="ARBA" id="ARBA00023125"/>
    </source>
</evidence>
<keyword evidence="2" id="KW-0238">DNA-binding</keyword>
<dbReference type="Proteomes" id="UP000062973">
    <property type="component" value="Chromosome"/>
</dbReference>
<dbReference type="KEGG" id="amq:AMETH_5446"/>
<dbReference type="InterPro" id="IPR050313">
    <property type="entry name" value="Carb_Metab_HTH_regulators"/>
</dbReference>
<dbReference type="InterPro" id="IPR036390">
    <property type="entry name" value="WH_DNA-bd_sf"/>
</dbReference>
<gene>
    <name evidence="5" type="primary">agaR</name>
    <name evidence="5" type="ORF">AMETH_5446</name>
</gene>
<dbReference type="PROSITE" id="PS00894">
    <property type="entry name" value="HTH_DEOR_1"/>
    <property type="match status" value="1"/>
</dbReference>
<dbReference type="PATRIC" id="fig|1068978.7.peg.5844"/>